<keyword evidence="1" id="KW-1133">Transmembrane helix</keyword>
<evidence type="ECO:0000313" key="2">
    <source>
        <dbReference type="EMBL" id="CAB4169995.1"/>
    </source>
</evidence>
<keyword evidence="1" id="KW-0812">Transmembrane</keyword>
<dbReference type="EMBL" id="LR797267">
    <property type="protein sequence ID" value="CAB4197231.1"/>
    <property type="molecule type" value="Genomic_DNA"/>
</dbReference>
<accession>A0A6J5SBI5</accession>
<dbReference type="EMBL" id="LR796854">
    <property type="protein sequence ID" value="CAB4169995.1"/>
    <property type="molecule type" value="Genomic_DNA"/>
</dbReference>
<sequence length="145" mass="15307">MKTLVSLFAIVFMFSVAQTYSPAFAQTEIKTTPSASPGPVASPVPSGLPEVAPTPAAAVSETAAPPAEENFLDKLWKMLSSAGGMVTVGVVLFEIFVRAFPTKNPLSVLVPVKGVLDNLVKILNWVSNSLLVPLINVANKSKEKL</sequence>
<protein>
    <submittedName>
        <fullName evidence="4">Uncharacterized protein</fullName>
    </submittedName>
</protein>
<keyword evidence="1" id="KW-0472">Membrane</keyword>
<gene>
    <name evidence="3" type="ORF">UFOVP1318_3</name>
    <name evidence="4" type="ORF">UFOVP1430_41</name>
    <name evidence="2" type="ORF">UFOVP903_43</name>
</gene>
<evidence type="ECO:0000313" key="3">
    <source>
        <dbReference type="EMBL" id="CAB4197231.1"/>
    </source>
</evidence>
<feature type="transmembrane region" description="Helical" evidence="1">
    <location>
        <begin position="75"/>
        <end position="97"/>
    </location>
</feature>
<proteinExistence type="predicted"/>
<evidence type="ECO:0000313" key="4">
    <source>
        <dbReference type="EMBL" id="CAB4210743.1"/>
    </source>
</evidence>
<name>A0A6J5SBI5_9CAUD</name>
<evidence type="ECO:0000256" key="1">
    <source>
        <dbReference type="SAM" id="Phobius"/>
    </source>
</evidence>
<reference evidence="4" key="1">
    <citation type="submission" date="2020-05" db="EMBL/GenBank/DDBJ databases">
        <authorList>
            <person name="Chiriac C."/>
            <person name="Salcher M."/>
            <person name="Ghai R."/>
            <person name="Kavagutti S V."/>
        </authorList>
    </citation>
    <scope>NUCLEOTIDE SEQUENCE</scope>
</reference>
<dbReference type="EMBL" id="LR797363">
    <property type="protein sequence ID" value="CAB4210743.1"/>
    <property type="molecule type" value="Genomic_DNA"/>
</dbReference>
<organism evidence="4">
    <name type="scientific">uncultured Caudovirales phage</name>
    <dbReference type="NCBI Taxonomy" id="2100421"/>
    <lineage>
        <taxon>Viruses</taxon>
        <taxon>Duplodnaviria</taxon>
        <taxon>Heunggongvirae</taxon>
        <taxon>Uroviricota</taxon>
        <taxon>Caudoviricetes</taxon>
        <taxon>Peduoviridae</taxon>
        <taxon>Maltschvirus</taxon>
        <taxon>Maltschvirus maltsch</taxon>
    </lineage>
</organism>